<dbReference type="STRING" id="1047168.A0A0F4G9V2"/>
<evidence type="ECO:0000313" key="2">
    <source>
        <dbReference type="Proteomes" id="UP000033647"/>
    </source>
</evidence>
<organism evidence="1 2">
    <name type="scientific">Zymoseptoria brevis</name>
    <dbReference type="NCBI Taxonomy" id="1047168"/>
    <lineage>
        <taxon>Eukaryota</taxon>
        <taxon>Fungi</taxon>
        <taxon>Dikarya</taxon>
        <taxon>Ascomycota</taxon>
        <taxon>Pezizomycotina</taxon>
        <taxon>Dothideomycetes</taxon>
        <taxon>Dothideomycetidae</taxon>
        <taxon>Mycosphaerellales</taxon>
        <taxon>Mycosphaerellaceae</taxon>
        <taxon>Zymoseptoria</taxon>
    </lineage>
</organism>
<dbReference type="EMBL" id="LAFY01004171">
    <property type="protein sequence ID" value="KJX94168.1"/>
    <property type="molecule type" value="Genomic_DNA"/>
</dbReference>
<keyword evidence="2" id="KW-1185">Reference proteome</keyword>
<dbReference type="OrthoDB" id="4733706at2759"/>
<evidence type="ECO:0000313" key="1">
    <source>
        <dbReference type="EMBL" id="KJX94168.1"/>
    </source>
</evidence>
<protein>
    <submittedName>
        <fullName evidence="1">Uncharacterized protein</fullName>
    </submittedName>
</protein>
<reference evidence="1 2" key="1">
    <citation type="submission" date="2015-03" db="EMBL/GenBank/DDBJ databases">
        <title>RNA-seq based gene annotation and comparative genomics of four Zymoseptoria species reveal species-specific pathogenicity related genes and transposable element activity.</title>
        <authorList>
            <person name="Grandaubert J."/>
            <person name="Bhattacharyya A."/>
            <person name="Stukenbrock E.H."/>
        </authorList>
    </citation>
    <scope>NUCLEOTIDE SEQUENCE [LARGE SCALE GENOMIC DNA]</scope>
    <source>
        <strain evidence="1 2">Zb18110</strain>
    </source>
</reference>
<dbReference type="AlphaFoldDB" id="A0A0F4G9V2"/>
<comment type="caution">
    <text evidence="1">The sequence shown here is derived from an EMBL/GenBank/DDBJ whole genome shotgun (WGS) entry which is preliminary data.</text>
</comment>
<accession>A0A0F4G9V2</accession>
<sequence>METSYKTGSSTTEVACSIEIKYKKCYFTTLAMAEIEIQSDSDNDTFSDVLNDTVNNIIDQVNETVTETFDALDAYFSNSHNRDDYVEGVAENILEDGFDLTDLLPPTIIVSSFDDELDLAIPPTTTTFRFEDLDLYLELETKLKASATYILKLMPPGANPVGIELPKNIKFGVTFSVDLILAIDGELDITGGLHVKVDDHVAMKLELFGDKVLNMSLERGHW</sequence>
<proteinExistence type="predicted"/>
<name>A0A0F4G9V2_9PEZI</name>
<gene>
    <name evidence="1" type="ORF">TI39_contig4212g00001</name>
</gene>
<dbReference type="Proteomes" id="UP000033647">
    <property type="component" value="Unassembled WGS sequence"/>
</dbReference>